<gene>
    <name evidence="2" type="ORF">ACFOYY_08900</name>
</gene>
<reference evidence="3" key="1">
    <citation type="journal article" date="2019" name="Int. J. Syst. Evol. Microbiol.">
        <title>The Global Catalogue of Microorganisms (GCM) 10K type strain sequencing project: providing services to taxonomists for standard genome sequencing and annotation.</title>
        <authorList>
            <consortium name="The Broad Institute Genomics Platform"/>
            <consortium name="The Broad Institute Genome Sequencing Center for Infectious Disease"/>
            <person name="Wu L."/>
            <person name="Ma J."/>
        </authorList>
    </citation>
    <scope>NUCLEOTIDE SEQUENCE [LARGE SCALE GENOMIC DNA]</scope>
    <source>
        <strain evidence="3">TBRC 7912</strain>
    </source>
</reference>
<dbReference type="EMBL" id="JBHSBC010000008">
    <property type="protein sequence ID" value="MFC3980235.1"/>
    <property type="molecule type" value="Genomic_DNA"/>
</dbReference>
<keyword evidence="3" id="KW-1185">Reference proteome</keyword>
<name>A0ABV8EWX7_9ACTN</name>
<keyword evidence="1" id="KW-0472">Membrane</keyword>
<feature type="transmembrane region" description="Helical" evidence="1">
    <location>
        <begin position="20"/>
        <end position="42"/>
    </location>
</feature>
<comment type="caution">
    <text evidence="2">The sequence shown here is derived from an EMBL/GenBank/DDBJ whole genome shotgun (WGS) entry which is preliminary data.</text>
</comment>
<sequence length="57" mass="5967">MRSFAMGGGLPRRPLTAVTTAATTVVTRALVTGAGWVVYRVLPRLGRRGGRPENGGT</sequence>
<organism evidence="2 3">
    <name type="scientific">Streptosporangium jomthongense</name>
    <dbReference type="NCBI Taxonomy" id="1193683"/>
    <lineage>
        <taxon>Bacteria</taxon>
        <taxon>Bacillati</taxon>
        <taxon>Actinomycetota</taxon>
        <taxon>Actinomycetes</taxon>
        <taxon>Streptosporangiales</taxon>
        <taxon>Streptosporangiaceae</taxon>
        <taxon>Streptosporangium</taxon>
    </lineage>
</organism>
<keyword evidence="1" id="KW-0812">Transmembrane</keyword>
<accession>A0ABV8EWX7</accession>
<evidence type="ECO:0000313" key="2">
    <source>
        <dbReference type="EMBL" id="MFC3980235.1"/>
    </source>
</evidence>
<evidence type="ECO:0000313" key="3">
    <source>
        <dbReference type="Proteomes" id="UP001595698"/>
    </source>
</evidence>
<proteinExistence type="predicted"/>
<protein>
    <submittedName>
        <fullName evidence="2">Uncharacterized protein</fullName>
    </submittedName>
</protein>
<evidence type="ECO:0000256" key="1">
    <source>
        <dbReference type="SAM" id="Phobius"/>
    </source>
</evidence>
<dbReference type="Proteomes" id="UP001595698">
    <property type="component" value="Unassembled WGS sequence"/>
</dbReference>
<dbReference type="RefSeq" id="WP_352012604.1">
    <property type="nucleotide sequence ID" value="NZ_JBHSBC010000008.1"/>
</dbReference>
<keyword evidence="1" id="KW-1133">Transmembrane helix</keyword>